<evidence type="ECO:0000313" key="4">
    <source>
        <dbReference type="EMBL" id="GHI77264.1"/>
    </source>
</evidence>
<sequence>MTPQEHWWSASQSYVSDILAVFEAAPDRPAVNWRGETLSRGELVRSVTEAFHALHDNGVRAGDVVAVLVAPNSPEMLTARYAAHLLGGAVCYLRSTNPGTSEVALPLDQQIQILRDTQAVTVYTDAENAPRAAELAAGTGGLPVTRLPGAADTGKTERTDDAPRAVPLDPDALALITFTSGSTGRPKGIRMAGRAWNGLVRGQVAAGGEAGGVKLLVTTPLSHTVGSMADTALALGGEVHLHENFDAEQFVNTVADEGIAWTFMATVHLFQLLDHLEERGLRDVEEGRLAPLQRLIYSGSAAAPARIAQAVKAFGLIMVQAYGTGETGRLTTLFPHEHLDPWLSTTVGRPFPDVEVVVGDQETGAPLGTGEVGEVRVRTPHMMDGYTGDPAATAKVLRDGWYHTGDIGYTDEHGYLHLLGRVADVVKVNGVKVHPTVVEREILSLAGVRHAAVYGVRDQDGVEHLYATIVGDPAVPLETDAIRAHLAQSLSGLHVPERISVVDALPLNGNGKPDKVRLQLLDA</sequence>
<comment type="caution">
    <text evidence="4">The sequence shown here is derived from an EMBL/GenBank/DDBJ whole genome shotgun (WGS) entry which is preliminary data.</text>
</comment>
<dbReference type="SUPFAM" id="SSF56801">
    <property type="entry name" value="Acetyl-CoA synthetase-like"/>
    <property type="match status" value="1"/>
</dbReference>
<feature type="compositionally biased region" description="Basic and acidic residues" evidence="1">
    <location>
        <begin position="154"/>
        <end position="163"/>
    </location>
</feature>
<dbReference type="Proteomes" id="UP000608522">
    <property type="component" value="Unassembled WGS sequence"/>
</dbReference>
<dbReference type="PANTHER" id="PTHR43767:SF7">
    <property type="entry name" value="MEDIUM_LONG-CHAIN-FATTY-ACID--COA LIGASE FADD8"/>
    <property type="match status" value="1"/>
</dbReference>
<evidence type="ECO:0000313" key="5">
    <source>
        <dbReference type="Proteomes" id="UP000608522"/>
    </source>
</evidence>
<gene>
    <name evidence="4" type="ORF">Sspor_28250</name>
</gene>
<feature type="domain" description="AMP-dependent synthetase/ligase" evidence="2">
    <location>
        <begin position="23"/>
        <end position="386"/>
    </location>
</feature>
<feature type="domain" description="AMP-binding enzyme C-terminal" evidence="3">
    <location>
        <begin position="438"/>
        <end position="512"/>
    </location>
</feature>
<organism evidence="4 5">
    <name type="scientific">Streptomyces spororaveus</name>
    <dbReference type="NCBI Taxonomy" id="284039"/>
    <lineage>
        <taxon>Bacteria</taxon>
        <taxon>Bacillati</taxon>
        <taxon>Actinomycetota</taxon>
        <taxon>Actinomycetes</taxon>
        <taxon>Kitasatosporales</taxon>
        <taxon>Streptomycetaceae</taxon>
        <taxon>Streptomyces</taxon>
    </lineage>
</organism>
<dbReference type="InterPro" id="IPR045851">
    <property type="entry name" value="AMP-bd_C_sf"/>
</dbReference>
<dbReference type="InterPro" id="IPR042099">
    <property type="entry name" value="ANL_N_sf"/>
</dbReference>
<feature type="region of interest" description="Disordered" evidence="1">
    <location>
        <begin position="134"/>
        <end position="166"/>
    </location>
</feature>
<evidence type="ECO:0000259" key="2">
    <source>
        <dbReference type="Pfam" id="PF00501"/>
    </source>
</evidence>
<dbReference type="PROSITE" id="PS00455">
    <property type="entry name" value="AMP_BINDING"/>
    <property type="match status" value="1"/>
</dbReference>
<name>A0ABQ3TA50_9ACTN</name>
<dbReference type="InterPro" id="IPR025110">
    <property type="entry name" value="AMP-bd_C"/>
</dbReference>
<keyword evidence="4" id="KW-0436">Ligase</keyword>
<dbReference type="Pfam" id="PF00501">
    <property type="entry name" value="AMP-binding"/>
    <property type="match status" value="1"/>
</dbReference>
<dbReference type="Pfam" id="PF13193">
    <property type="entry name" value="AMP-binding_C"/>
    <property type="match status" value="1"/>
</dbReference>
<dbReference type="InterPro" id="IPR050237">
    <property type="entry name" value="ATP-dep_AMP-bd_enzyme"/>
</dbReference>
<keyword evidence="5" id="KW-1185">Reference proteome</keyword>
<dbReference type="InterPro" id="IPR000873">
    <property type="entry name" value="AMP-dep_synth/lig_dom"/>
</dbReference>
<dbReference type="Gene3D" id="3.40.50.12780">
    <property type="entry name" value="N-terminal domain of ligase-like"/>
    <property type="match status" value="1"/>
</dbReference>
<dbReference type="InterPro" id="IPR020845">
    <property type="entry name" value="AMP-binding_CS"/>
</dbReference>
<dbReference type="RefSeq" id="WP_202199350.1">
    <property type="nucleotide sequence ID" value="NZ_BAAATO010000005.1"/>
</dbReference>
<dbReference type="CDD" id="cd04433">
    <property type="entry name" value="AFD_class_I"/>
    <property type="match status" value="1"/>
</dbReference>
<dbReference type="GO" id="GO:0016874">
    <property type="term" value="F:ligase activity"/>
    <property type="evidence" value="ECO:0007669"/>
    <property type="project" value="UniProtKB-KW"/>
</dbReference>
<dbReference type="Gene3D" id="3.30.300.30">
    <property type="match status" value="1"/>
</dbReference>
<reference evidence="5" key="1">
    <citation type="submission" date="2023-07" db="EMBL/GenBank/DDBJ databases">
        <title>Whole genome shotgun sequence of Streptomyces spororaveus NBRC 15456.</title>
        <authorList>
            <person name="Komaki H."/>
            <person name="Tamura T."/>
        </authorList>
    </citation>
    <scope>NUCLEOTIDE SEQUENCE [LARGE SCALE GENOMIC DNA]</scope>
    <source>
        <strain evidence="5">NBRC 15456</strain>
    </source>
</reference>
<protein>
    <submittedName>
        <fullName evidence="4">Fatty acid CoA ligase</fullName>
    </submittedName>
</protein>
<dbReference type="EMBL" id="BNED01000005">
    <property type="protein sequence ID" value="GHI77264.1"/>
    <property type="molecule type" value="Genomic_DNA"/>
</dbReference>
<proteinExistence type="predicted"/>
<evidence type="ECO:0000259" key="3">
    <source>
        <dbReference type="Pfam" id="PF13193"/>
    </source>
</evidence>
<dbReference type="PANTHER" id="PTHR43767">
    <property type="entry name" value="LONG-CHAIN-FATTY-ACID--COA LIGASE"/>
    <property type="match status" value="1"/>
</dbReference>
<accession>A0ABQ3TA50</accession>
<evidence type="ECO:0000256" key="1">
    <source>
        <dbReference type="SAM" id="MobiDB-lite"/>
    </source>
</evidence>